<feature type="compositionally biased region" description="Polar residues" evidence="1">
    <location>
        <begin position="1"/>
        <end position="18"/>
    </location>
</feature>
<gene>
    <name evidence="2" type="ORF">TASK_LOCUS2804</name>
</gene>
<sequence length="187" mass="20534">MDPYEKSQSFTDDYSTQEDNLHRTIPAETTPPRYPPPHVANEETFGGGDQSTNQHAHCQVRTTHTLSTHISGPTGKVLNVDRDASDASDAIVHFNIFLQQISQLQRTTASLIHALVNDNSKVVVHPNDEDANLIKSTPDVPHIVCRSITNSPKRTLTKDGGPSQPSFSTPSQRTEPYILTDPSSHSS</sequence>
<name>A0A0R3VZF9_TAEAS</name>
<keyword evidence="3" id="KW-1185">Reference proteome</keyword>
<evidence type="ECO:0000313" key="2">
    <source>
        <dbReference type="EMBL" id="VDK26220.1"/>
    </source>
</evidence>
<dbReference type="EMBL" id="UYRS01003183">
    <property type="protein sequence ID" value="VDK26220.1"/>
    <property type="molecule type" value="Genomic_DNA"/>
</dbReference>
<reference evidence="2 3" key="2">
    <citation type="submission" date="2018-11" db="EMBL/GenBank/DDBJ databases">
        <authorList>
            <consortium name="Pathogen Informatics"/>
        </authorList>
    </citation>
    <scope>NUCLEOTIDE SEQUENCE [LARGE SCALE GENOMIC DNA]</scope>
</reference>
<proteinExistence type="predicted"/>
<accession>A0A0R3VZF9</accession>
<feature type="region of interest" description="Disordered" evidence="1">
    <location>
        <begin position="1"/>
        <end position="56"/>
    </location>
</feature>
<reference evidence="4" key="1">
    <citation type="submission" date="2017-02" db="UniProtKB">
        <authorList>
            <consortium name="WormBaseParasite"/>
        </authorList>
    </citation>
    <scope>IDENTIFICATION</scope>
</reference>
<evidence type="ECO:0000313" key="4">
    <source>
        <dbReference type="WBParaSite" id="TASK_0000280301-mRNA-1"/>
    </source>
</evidence>
<evidence type="ECO:0000256" key="1">
    <source>
        <dbReference type="SAM" id="MobiDB-lite"/>
    </source>
</evidence>
<dbReference type="WBParaSite" id="TASK_0000280301-mRNA-1">
    <property type="protein sequence ID" value="TASK_0000280301-mRNA-1"/>
    <property type="gene ID" value="TASK_0000280301"/>
</dbReference>
<feature type="region of interest" description="Disordered" evidence="1">
    <location>
        <begin position="151"/>
        <end position="187"/>
    </location>
</feature>
<protein>
    <submittedName>
        <fullName evidence="2 4">Uncharacterized protein</fullName>
    </submittedName>
</protein>
<dbReference type="AlphaFoldDB" id="A0A0R3VZF9"/>
<dbReference type="Proteomes" id="UP000282613">
    <property type="component" value="Unassembled WGS sequence"/>
</dbReference>
<feature type="compositionally biased region" description="Polar residues" evidence="1">
    <location>
        <begin position="163"/>
        <end position="174"/>
    </location>
</feature>
<organism evidence="4">
    <name type="scientific">Taenia asiatica</name>
    <name type="common">Asian tapeworm</name>
    <dbReference type="NCBI Taxonomy" id="60517"/>
    <lineage>
        <taxon>Eukaryota</taxon>
        <taxon>Metazoa</taxon>
        <taxon>Spiralia</taxon>
        <taxon>Lophotrochozoa</taxon>
        <taxon>Platyhelminthes</taxon>
        <taxon>Cestoda</taxon>
        <taxon>Eucestoda</taxon>
        <taxon>Cyclophyllidea</taxon>
        <taxon>Taeniidae</taxon>
        <taxon>Taenia</taxon>
    </lineage>
</organism>
<evidence type="ECO:0000313" key="3">
    <source>
        <dbReference type="Proteomes" id="UP000282613"/>
    </source>
</evidence>